<dbReference type="InterPro" id="IPR016064">
    <property type="entry name" value="NAD/diacylglycerol_kinase_sf"/>
</dbReference>
<keyword evidence="7" id="KW-0444">Lipid biosynthesis</keyword>
<evidence type="ECO:0000256" key="4">
    <source>
        <dbReference type="ARBA" id="ARBA00022741"/>
    </source>
</evidence>
<comment type="cofactor">
    <cofactor evidence="1">
        <name>Mg(2+)</name>
        <dbReference type="ChEBI" id="CHEBI:18420"/>
    </cofactor>
</comment>
<keyword evidence="7" id="KW-0443">Lipid metabolism</keyword>
<dbReference type="NCBIfam" id="TIGR00147">
    <property type="entry name" value="YegS/Rv2252/BmrU family lipid kinase"/>
    <property type="match status" value="1"/>
</dbReference>
<dbReference type="PROSITE" id="PS50146">
    <property type="entry name" value="DAGK"/>
    <property type="match status" value="1"/>
</dbReference>
<dbReference type="Gene3D" id="2.60.200.40">
    <property type="match status" value="1"/>
</dbReference>
<dbReference type="RefSeq" id="WP_118251906.1">
    <property type="nucleotide sequence ID" value="NZ_JBBMEI010000001.1"/>
</dbReference>
<protein>
    <submittedName>
        <fullName evidence="10">Diacylglycerol kinase family protein</fullName>
    </submittedName>
</protein>
<gene>
    <name evidence="10" type="ORF">WMO75_00065</name>
</gene>
<evidence type="ECO:0000256" key="1">
    <source>
        <dbReference type="ARBA" id="ARBA00001946"/>
    </source>
</evidence>
<evidence type="ECO:0000256" key="8">
    <source>
        <dbReference type="ARBA" id="ARBA00023264"/>
    </source>
</evidence>
<dbReference type="SMART" id="SM00046">
    <property type="entry name" value="DAGKc"/>
    <property type="match status" value="1"/>
</dbReference>
<dbReference type="InterPro" id="IPR050187">
    <property type="entry name" value="Lipid_Phosphate_FormReg"/>
</dbReference>
<evidence type="ECO:0000256" key="3">
    <source>
        <dbReference type="ARBA" id="ARBA00022679"/>
    </source>
</evidence>
<dbReference type="Gene3D" id="3.40.50.10330">
    <property type="entry name" value="Probable inorganic polyphosphate/atp-NAD kinase, domain 1"/>
    <property type="match status" value="1"/>
</dbReference>
<keyword evidence="7" id="KW-0594">Phospholipid biosynthesis</keyword>
<dbReference type="InterPro" id="IPR001206">
    <property type="entry name" value="Diacylglycerol_kinase_cat_dom"/>
</dbReference>
<comment type="caution">
    <text evidence="10">The sequence shown here is derived from an EMBL/GenBank/DDBJ whole genome shotgun (WGS) entry which is preliminary data.</text>
</comment>
<feature type="domain" description="DAGKc" evidence="9">
    <location>
        <begin position="1"/>
        <end position="133"/>
    </location>
</feature>
<dbReference type="PANTHER" id="PTHR12358">
    <property type="entry name" value="SPHINGOSINE KINASE"/>
    <property type="match status" value="1"/>
</dbReference>
<sequence>MYYFIVNPNSRSGKGALIWKELRRTLRQKHISYKAVFTGYRGHAVKLAASVTAKASPEHPVYLIAVGGDGTIQEVLSGVKDLSCIYFGYIPTGSGNDFCRSMQLPQDPHEALDCILKRKHIASMDVPVISIKGRKSHFAISCGIGFDAAVCHEVSVTPMKKILNRVGLGKLVYLFVALKQLLFLKPVPVTLRMDEERIYPFHKVYFAAVMNQKYEGGGFKFCPDASPSDGYLDVIVVDGLSKLKVLFCLPTAFWGKHTQFTGIHIFRCKKVEVFSTVPLAVHKDGESAGIQETFSVSIEKEPVKIILP</sequence>
<proteinExistence type="inferred from homology"/>
<name>A0ABV1AH94_9FIRM</name>
<keyword evidence="8" id="KW-1208">Phospholipid metabolism</keyword>
<dbReference type="EMBL" id="JBBMEI010000001">
    <property type="protein sequence ID" value="MEQ2356746.1"/>
    <property type="molecule type" value="Genomic_DNA"/>
</dbReference>
<reference evidence="10 11" key="1">
    <citation type="submission" date="2024-03" db="EMBL/GenBank/DDBJ databases">
        <title>Human intestinal bacterial collection.</title>
        <authorList>
            <person name="Pauvert C."/>
            <person name="Hitch T.C.A."/>
            <person name="Clavel T."/>
        </authorList>
    </citation>
    <scope>NUCLEOTIDE SEQUENCE [LARGE SCALE GENOMIC DNA]</scope>
    <source>
        <strain evidence="10 11">CLA-AA-H95</strain>
    </source>
</reference>
<dbReference type="Pfam" id="PF19279">
    <property type="entry name" value="YegS_C"/>
    <property type="match status" value="1"/>
</dbReference>
<evidence type="ECO:0000259" key="9">
    <source>
        <dbReference type="PROSITE" id="PS50146"/>
    </source>
</evidence>
<dbReference type="Pfam" id="PF00781">
    <property type="entry name" value="DAGK_cat"/>
    <property type="match status" value="1"/>
</dbReference>
<evidence type="ECO:0000256" key="6">
    <source>
        <dbReference type="ARBA" id="ARBA00022840"/>
    </source>
</evidence>
<evidence type="ECO:0000313" key="10">
    <source>
        <dbReference type="EMBL" id="MEQ2356746.1"/>
    </source>
</evidence>
<keyword evidence="5 10" id="KW-0418">Kinase</keyword>
<accession>A0ABV1AH94</accession>
<dbReference type="GO" id="GO:0016301">
    <property type="term" value="F:kinase activity"/>
    <property type="evidence" value="ECO:0007669"/>
    <property type="project" value="UniProtKB-KW"/>
</dbReference>
<evidence type="ECO:0000256" key="5">
    <source>
        <dbReference type="ARBA" id="ARBA00022777"/>
    </source>
</evidence>
<organism evidence="10 11">
    <name type="scientific">Blautia intestinihominis</name>
    <dbReference type="NCBI Taxonomy" id="3133152"/>
    <lineage>
        <taxon>Bacteria</taxon>
        <taxon>Bacillati</taxon>
        <taxon>Bacillota</taxon>
        <taxon>Clostridia</taxon>
        <taxon>Lachnospirales</taxon>
        <taxon>Lachnospiraceae</taxon>
        <taxon>Blautia</taxon>
    </lineage>
</organism>
<keyword evidence="6" id="KW-0067">ATP-binding</keyword>
<evidence type="ECO:0000256" key="2">
    <source>
        <dbReference type="ARBA" id="ARBA00005983"/>
    </source>
</evidence>
<keyword evidence="4" id="KW-0547">Nucleotide-binding</keyword>
<dbReference type="InterPro" id="IPR005218">
    <property type="entry name" value="Diacylglycerol/lipid_kinase"/>
</dbReference>
<comment type="similarity">
    <text evidence="2">Belongs to the diacylglycerol/lipid kinase family.</text>
</comment>
<dbReference type="SUPFAM" id="SSF111331">
    <property type="entry name" value="NAD kinase/diacylglycerol kinase-like"/>
    <property type="match status" value="1"/>
</dbReference>
<keyword evidence="3" id="KW-0808">Transferase</keyword>
<dbReference type="PANTHER" id="PTHR12358:SF54">
    <property type="entry name" value="SPHINGOSINE KINASE RELATED PROTEIN"/>
    <property type="match status" value="1"/>
</dbReference>
<evidence type="ECO:0000256" key="7">
    <source>
        <dbReference type="ARBA" id="ARBA00023209"/>
    </source>
</evidence>
<dbReference type="InterPro" id="IPR017438">
    <property type="entry name" value="ATP-NAD_kinase_N"/>
</dbReference>
<keyword evidence="11" id="KW-1185">Reference proteome</keyword>
<dbReference type="InterPro" id="IPR045540">
    <property type="entry name" value="YegS/DAGK_C"/>
</dbReference>
<evidence type="ECO:0000313" key="11">
    <source>
        <dbReference type="Proteomes" id="UP001446032"/>
    </source>
</evidence>
<dbReference type="Proteomes" id="UP001446032">
    <property type="component" value="Unassembled WGS sequence"/>
</dbReference>